<protein>
    <recommendedName>
        <fullName evidence="1">DUF4398 domain-containing protein</fullName>
    </recommendedName>
</protein>
<dbReference type="RefSeq" id="WP_189418740.1">
    <property type="nucleotide sequence ID" value="NZ_BMYZ01000002.1"/>
</dbReference>
<dbReference type="EMBL" id="BMYZ01000002">
    <property type="protein sequence ID" value="GGY77782.1"/>
    <property type="molecule type" value="Genomic_DNA"/>
</dbReference>
<proteinExistence type="predicted"/>
<name>A0ABQ3B3U7_9GAMM</name>
<comment type="caution">
    <text evidence="2">The sequence shown here is derived from an EMBL/GenBank/DDBJ whole genome shotgun (WGS) entry which is preliminary data.</text>
</comment>
<evidence type="ECO:0000259" key="1">
    <source>
        <dbReference type="Pfam" id="PF14346"/>
    </source>
</evidence>
<evidence type="ECO:0000313" key="2">
    <source>
        <dbReference type="EMBL" id="GGY77782.1"/>
    </source>
</evidence>
<organism evidence="2 3">
    <name type="scientific">Cellvibrio zantedeschiae</name>
    <dbReference type="NCBI Taxonomy" id="1237077"/>
    <lineage>
        <taxon>Bacteria</taxon>
        <taxon>Pseudomonadati</taxon>
        <taxon>Pseudomonadota</taxon>
        <taxon>Gammaproteobacteria</taxon>
        <taxon>Cellvibrionales</taxon>
        <taxon>Cellvibrionaceae</taxon>
        <taxon>Cellvibrio</taxon>
    </lineage>
</organism>
<dbReference type="Gene3D" id="1.20.1270.390">
    <property type="match status" value="1"/>
</dbReference>
<keyword evidence="3" id="KW-1185">Reference proteome</keyword>
<accession>A0ABQ3B3U7</accession>
<evidence type="ECO:0000313" key="3">
    <source>
        <dbReference type="Proteomes" id="UP000619761"/>
    </source>
</evidence>
<dbReference type="Pfam" id="PF14346">
    <property type="entry name" value="DUF4398"/>
    <property type="match status" value="1"/>
</dbReference>
<reference evidence="3" key="1">
    <citation type="journal article" date="2019" name="Int. J. Syst. Evol. Microbiol.">
        <title>The Global Catalogue of Microorganisms (GCM) 10K type strain sequencing project: providing services to taxonomists for standard genome sequencing and annotation.</title>
        <authorList>
            <consortium name="The Broad Institute Genomics Platform"/>
            <consortium name="The Broad Institute Genome Sequencing Center for Infectious Disease"/>
            <person name="Wu L."/>
            <person name="Ma J."/>
        </authorList>
    </citation>
    <scope>NUCLEOTIDE SEQUENCE [LARGE SCALE GENOMIC DNA]</scope>
    <source>
        <strain evidence="3">KCTC 32239</strain>
    </source>
</reference>
<dbReference type="Proteomes" id="UP000619761">
    <property type="component" value="Unassembled WGS sequence"/>
</dbReference>
<sequence>MIRNIKYLHAREFNHLFLSKIRTVGSAVIAAIVLAACASTPPPNSQITAAETAIAHAEQAQVADYSSPELVEARKHLAAAKAEVADKNMTTAARLAQKAHLNADLAMAQAATAKAKEVNDELQKGNSVIKQELQRNQGAQ</sequence>
<gene>
    <name evidence="2" type="ORF">GCM10011613_22950</name>
</gene>
<feature type="domain" description="DUF4398" evidence="1">
    <location>
        <begin position="46"/>
        <end position="120"/>
    </location>
</feature>
<dbReference type="InterPro" id="IPR025511">
    <property type="entry name" value="DUF4398"/>
</dbReference>